<proteinExistence type="predicted"/>
<sequence length="813" mass="89181">MPSNAHRECTVCTPRYCVSFTQNPGEADGHCYCGHPLQVHQIPLPPRGGLRETGCPQYLCTAASISSYTRLCERSTCFMPYSSHNPEAPANSPQPASAPQNAVTSRIRFDPYTSTRPTPTIDGPSSSTTSSRAHPITSGSSSSASPFGVPMTSIPMNSGARQRNANRPRVQSPSSSSGGGRDGATYVVDVIVLPRHPNIATEGQDIRYDTTIPACGVWYEDRRDKVIADLKALGFVVRVTLTSNTENDIIGEQLYERLLSGLKQNNRFPAPFIPDPCPFMSTEENFTSLLSHWNFPFSIVRLPHSNGNSYRHFNVVLTAYHMYTISQLKSFGRGITNPYSPTVGLLFAVPRGGIMYATIPGTGDALHTCLSSSALWHMHHPDGDYRQENPTQPVCDETCSGHPTNVVFPTPRALSPVDSLPDVTTPPSLGAAISTQSHSLACTTPSLPTVVNSMHPDDRSVTRGPIYSTIGLFQNAIQSTNVENFEEGFQIEAETIARLRRALIDFIKHRYLHPTGPYTPPADVRISPSNITLGTVLRYHGWIWHAGGAGDDAFGDGVVRQCLSGLLHEDPAIQGCLTINHADSYYTIQSSDFQGDESYLLKLRCLGTIAMMHIVQIGYGPEPLSPVLIQATLGGVRSVLYDEAWLTEVDPDTMATIKLLRHDGGPTLSEISLLSTDDKRSLQSLLNMHARTYQLESLHELDLEAWRSFRETLLCKATLGFAPNDFDHRPEIKAFRAGMDLHISNEIPSLSDEFARSSKSLLKSIYGRRINTVDQVIQLIDFRASSGIPPALLTRLEAWFIRYLSGPASGKSK</sequence>
<feature type="compositionally biased region" description="Polar residues" evidence="1">
    <location>
        <begin position="154"/>
        <end position="171"/>
    </location>
</feature>
<name>A0AAD5UPE3_9APHY</name>
<accession>A0AAD5UPE3</accession>
<comment type="caution">
    <text evidence="2">The sequence shown here is derived from an EMBL/GenBank/DDBJ whole genome shotgun (WGS) entry which is preliminary data.</text>
</comment>
<evidence type="ECO:0000313" key="3">
    <source>
        <dbReference type="Proteomes" id="UP001212997"/>
    </source>
</evidence>
<dbReference type="Proteomes" id="UP001212997">
    <property type="component" value="Unassembled WGS sequence"/>
</dbReference>
<evidence type="ECO:0000313" key="2">
    <source>
        <dbReference type="EMBL" id="KAJ3473813.1"/>
    </source>
</evidence>
<protein>
    <submittedName>
        <fullName evidence="2">Uncharacterized protein</fullName>
    </submittedName>
</protein>
<gene>
    <name evidence="2" type="ORF">NLI96_g12813</name>
</gene>
<keyword evidence="3" id="KW-1185">Reference proteome</keyword>
<feature type="compositionally biased region" description="Polar residues" evidence="1">
    <location>
        <begin position="112"/>
        <end position="132"/>
    </location>
</feature>
<dbReference type="AlphaFoldDB" id="A0AAD5UPE3"/>
<evidence type="ECO:0000256" key="1">
    <source>
        <dbReference type="SAM" id="MobiDB-lite"/>
    </source>
</evidence>
<dbReference type="EMBL" id="JANAWD010001248">
    <property type="protein sequence ID" value="KAJ3473813.1"/>
    <property type="molecule type" value="Genomic_DNA"/>
</dbReference>
<reference evidence="2" key="1">
    <citation type="submission" date="2022-07" db="EMBL/GenBank/DDBJ databases">
        <title>Genome Sequence of Physisporinus lineatus.</title>
        <authorList>
            <person name="Buettner E."/>
        </authorList>
    </citation>
    <scope>NUCLEOTIDE SEQUENCE</scope>
    <source>
        <strain evidence="2">VT162</strain>
    </source>
</reference>
<feature type="region of interest" description="Disordered" evidence="1">
    <location>
        <begin position="109"/>
        <end position="183"/>
    </location>
</feature>
<organism evidence="2 3">
    <name type="scientific">Meripilus lineatus</name>
    <dbReference type="NCBI Taxonomy" id="2056292"/>
    <lineage>
        <taxon>Eukaryota</taxon>
        <taxon>Fungi</taxon>
        <taxon>Dikarya</taxon>
        <taxon>Basidiomycota</taxon>
        <taxon>Agaricomycotina</taxon>
        <taxon>Agaricomycetes</taxon>
        <taxon>Polyporales</taxon>
        <taxon>Meripilaceae</taxon>
        <taxon>Meripilus</taxon>
    </lineage>
</organism>